<dbReference type="SUPFAM" id="SSF49777">
    <property type="entry name" value="PEBP-like"/>
    <property type="match status" value="1"/>
</dbReference>
<accession>A0A8J6C9A1</accession>
<dbReference type="Pfam" id="PF01161">
    <property type="entry name" value="PBP"/>
    <property type="match status" value="1"/>
</dbReference>
<dbReference type="Proteomes" id="UP000751190">
    <property type="component" value="Unassembled WGS sequence"/>
</dbReference>
<evidence type="ECO:0000256" key="2">
    <source>
        <dbReference type="SAM" id="SignalP"/>
    </source>
</evidence>
<reference evidence="3" key="1">
    <citation type="submission" date="2021-05" db="EMBL/GenBank/DDBJ databases">
        <title>The genome of the haptophyte Pavlova lutheri (Diacronema luteri, Pavlovales) - a model for lipid biosynthesis in eukaryotic algae.</title>
        <authorList>
            <person name="Hulatt C.J."/>
            <person name="Posewitz M.C."/>
        </authorList>
    </citation>
    <scope>NUCLEOTIDE SEQUENCE</scope>
    <source>
        <strain evidence="3">NIVA-4/92</strain>
    </source>
</reference>
<keyword evidence="2" id="KW-0732">Signal</keyword>
<evidence type="ECO:0000256" key="1">
    <source>
        <dbReference type="SAM" id="MobiDB-lite"/>
    </source>
</evidence>
<protein>
    <submittedName>
        <fullName evidence="3">Uncharacterized protein</fullName>
    </submittedName>
</protein>
<proteinExistence type="predicted"/>
<evidence type="ECO:0000313" key="4">
    <source>
        <dbReference type="Proteomes" id="UP000751190"/>
    </source>
</evidence>
<dbReference type="EMBL" id="JAGTXO010000043">
    <property type="protein sequence ID" value="KAG8459233.1"/>
    <property type="molecule type" value="Genomic_DNA"/>
</dbReference>
<dbReference type="OMA" id="HFDNQVT"/>
<feature type="signal peptide" evidence="2">
    <location>
        <begin position="1"/>
        <end position="23"/>
    </location>
</feature>
<comment type="caution">
    <text evidence="3">The sequence shown here is derived from an EMBL/GenBank/DDBJ whole genome shotgun (WGS) entry which is preliminary data.</text>
</comment>
<name>A0A8J6C9A1_DIALT</name>
<keyword evidence="4" id="KW-1185">Reference proteome</keyword>
<dbReference type="InterPro" id="IPR005247">
    <property type="entry name" value="YbhB_YbcL/LppC-like"/>
</dbReference>
<sequence length="246" mass="25123">MLTGARLVVVVACLGSALVGVTAKPKAKKTASPAPPPPPTGPFELAADAFKSGGSFPSDNRGDGDDVSPALSWKNAPVGTEAFVLIADESDASSAGPSTTNWLVYDIPSSVDQLRDELSGAGASDVPRLGMKEDAGQEPIVVDPMENAMMGMGLGGYEDPEMADMRRMISGAVDAGFDPSLRAKEGRLGSTGRTGYHGPTGRGSISFKLYALNGRLGLPAGASKEDVLAAMKGKVLGKTTLTALSA</sequence>
<dbReference type="InterPro" id="IPR008914">
    <property type="entry name" value="PEBP"/>
</dbReference>
<dbReference type="OrthoDB" id="10251855at2759"/>
<feature type="chain" id="PRO_5035309239" evidence="2">
    <location>
        <begin position="24"/>
        <end position="246"/>
    </location>
</feature>
<gene>
    <name evidence="3" type="ORF">KFE25_005744</name>
</gene>
<organism evidence="3 4">
    <name type="scientific">Diacronema lutheri</name>
    <name type="common">Unicellular marine alga</name>
    <name type="synonym">Monochrysis lutheri</name>
    <dbReference type="NCBI Taxonomy" id="2081491"/>
    <lineage>
        <taxon>Eukaryota</taxon>
        <taxon>Haptista</taxon>
        <taxon>Haptophyta</taxon>
        <taxon>Pavlovophyceae</taxon>
        <taxon>Pavlovales</taxon>
        <taxon>Pavlovaceae</taxon>
        <taxon>Diacronema</taxon>
    </lineage>
</organism>
<evidence type="ECO:0000313" key="3">
    <source>
        <dbReference type="EMBL" id="KAG8459233.1"/>
    </source>
</evidence>
<feature type="region of interest" description="Disordered" evidence="1">
    <location>
        <begin position="24"/>
        <end position="72"/>
    </location>
</feature>
<dbReference type="CDD" id="cd00865">
    <property type="entry name" value="PEBP_bact_arch"/>
    <property type="match status" value="1"/>
</dbReference>
<dbReference type="InterPro" id="IPR036610">
    <property type="entry name" value="PEBP-like_sf"/>
</dbReference>
<dbReference type="Gene3D" id="3.90.280.10">
    <property type="entry name" value="PEBP-like"/>
    <property type="match status" value="1"/>
</dbReference>
<dbReference type="AlphaFoldDB" id="A0A8J6C9A1"/>